<evidence type="ECO:0008006" key="3">
    <source>
        <dbReference type="Google" id="ProtNLM"/>
    </source>
</evidence>
<evidence type="ECO:0000313" key="1">
    <source>
        <dbReference type="EMBL" id="AGT09274.1"/>
    </source>
</evidence>
<dbReference type="PATRIC" id="fig|1367847.3.peg.2188"/>
<dbReference type="KEGG" id="pami:JCM7686_2195"/>
<dbReference type="eggNOG" id="COG0419">
    <property type="taxonomic scope" value="Bacteria"/>
</dbReference>
<dbReference type="RefSeq" id="WP_020950912.1">
    <property type="nucleotide sequence ID" value="NC_022041.1"/>
</dbReference>
<name>S5XPK6_PARAH</name>
<sequence>MALDETGLLIKLEANVSKWEKDFNRAISQQNRASQRMEQLAKRNAQKIAQQYEGLGPKIGKAFEGIPSALKGLGSAFLGGLAGGLAVGGITEFTRSLGEATRGIAEIKNEAARAGVTTTVFQEWKYLADENRISVDALADGFKELGMRADEFIVTGVGPAAEAFTRLGYSADQLKAKLKDPSALMLEVLGRASKFDKSAQNRILDETFGGTGAEQLAVLLGQGEDAMRATIERAHEVGAVLDSDVIDRAAEVDRKFTALQASVSNFGKRVVISVAEGVVALTDFRDHLDALFPNEAVGRQVLGDAFYDDLAQSEQAAQENAATLRGLTEQYNQLADSASSAAPALLDAAATLRLMGNDDAADALQAAADRMQALAGSFQDGTMTGEEFAAQLTEVKREADNTFASLSDVDRASFGTVIGELGVLGGAIAGVLSLAQSLSSAMASLADGKAVKALRDRNEAEAASMASLDAMTKANENFAQSEAERNAATTASMKLEEARADARKRAAAAGAVLTEAEITTAAEAALAGDAARAAADKAARGGGKPKGGGGAKAEKLDDYAREVASIKEKTTALETEASVLLAVAASGEKMAGAMDFAQTKASLLTAALSAGKSQTPELIAQVDALARAYVTAGQKAEQAGDQMKSVEDNTKQGAQAFTDLVMSATEGSEAFAGALRNLGMQILQNSLLKLILGFAGQGGPFGSAMGWLGSALTPPAGFAAGGYTGDGGKHQVAGLVHRGEFVLSKAATERIGVGNLERLHQRALQGYSRGGLVGAAKKAATPASDSLRGAVQHINVTGGPITVNASGGTPEQNGDLARQIAKETERGMRDLVRDELVRQRRSGGILR</sequence>
<evidence type="ECO:0000313" key="2">
    <source>
        <dbReference type="Proteomes" id="UP000015480"/>
    </source>
</evidence>
<dbReference type="OrthoDB" id="7311517at2"/>
<dbReference type="eggNOG" id="COG5281">
    <property type="taxonomic scope" value="Bacteria"/>
</dbReference>
<keyword evidence="2" id="KW-1185">Reference proteome</keyword>
<dbReference type="STRING" id="1367847.JCM7686_2195"/>
<dbReference type="AlphaFoldDB" id="S5XPK6"/>
<dbReference type="Proteomes" id="UP000015480">
    <property type="component" value="Chromosome"/>
</dbReference>
<proteinExistence type="predicted"/>
<organism evidence="1 2">
    <name type="scientific">Paracoccus aminophilus JCM 7686</name>
    <dbReference type="NCBI Taxonomy" id="1367847"/>
    <lineage>
        <taxon>Bacteria</taxon>
        <taxon>Pseudomonadati</taxon>
        <taxon>Pseudomonadota</taxon>
        <taxon>Alphaproteobacteria</taxon>
        <taxon>Rhodobacterales</taxon>
        <taxon>Paracoccaceae</taxon>
        <taxon>Paracoccus</taxon>
    </lineage>
</organism>
<gene>
    <name evidence="1" type="ORF">JCM7686_2195</name>
</gene>
<dbReference type="HOGENOM" id="CLU_375009_0_0_5"/>
<protein>
    <recommendedName>
        <fullName evidence="3">Phage tail tape measure protein</fullName>
    </recommendedName>
</protein>
<dbReference type="EMBL" id="CP006650">
    <property type="protein sequence ID" value="AGT09274.1"/>
    <property type="molecule type" value="Genomic_DNA"/>
</dbReference>
<reference evidence="1 2" key="1">
    <citation type="journal article" date="2014" name="BMC Genomics">
        <title>Architecture and functions of a multipartite genome of the methylotrophic bacterium Paracoccus aminophilus JCM 7686, containing primary and secondary chromids.</title>
        <authorList>
            <person name="Dziewit L."/>
            <person name="Czarnecki J."/>
            <person name="Wibberg D."/>
            <person name="Radlinska M."/>
            <person name="Mrozek P."/>
            <person name="Szymczak M."/>
            <person name="Schluter A."/>
            <person name="Puhler A."/>
            <person name="Bartosik D."/>
        </authorList>
    </citation>
    <scope>NUCLEOTIDE SEQUENCE [LARGE SCALE GENOMIC DNA]</scope>
    <source>
        <strain evidence="1">JCM 7686</strain>
    </source>
</reference>
<dbReference type="eggNOG" id="COG1511">
    <property type="taxonomic scope" value="Bacteria"/>
</dbReference>
<accession>S5XPK6</accession>